<proteinExistence type="predicted"/>
<evidence type="ECO:0008006" key="4">
    <source>
        <dbReference type="Google" id="ProtNLM"/>
    </source>
</evidence>
<dbReference type="PANTHER" id="PTHR39594:SF1">
    <property type="entry name" value="PROTEIN YCHQ"/>
    <property type="match status" value="1"/>
</dbReference>
<name>A0A4P6X1M4_HYDPS</name>
<protein>
    <recommendedName>
        <fullName evidence="4">Invasion gene expression up-regulator, SirB</fullName>
    </recommendedName>
</protein>
<feature type="transmembrane region" description="Helical" evidence="1">
    <location>
        <begin position="16"/>
        <end position="38"/>
    </location>
</feature>
<dbReference type="EMBL" id="CP037867">
    <property type="protein sequence ID" value="QBM30472.1"/>
    <property type="molecule type" value="Genomic_DNA"/>
</dbReference>
<dbReference type="AlphaFoldDB" id="A0A4P6X1M4"/>
<dbReference type="Proteomes" id="UP000293912">
    <property type="component" value="Chromosome"/>
</dbReference>
<keyword evidence="1" id="KW-1133">Transmembrane helix</keyword>
<evidence type="ECO:0000313" key="3">
    <source>
        <dbReference type="Proteomes" id="UP000293912"/>
    </source>
</evidence>
<dbReference type="GO" id="GO:0005886">
    <property type="term" value="C:plasma membrane"/>
    <property type="evidence" value="ECO:0007669"/>
    <property type="project" value="TreeGrafter"/>
</dbReference>
<keyword evidence="1" id="KW-0812">Transmembrane</keyword>
<feature type="transmembrane region" description="Helical" evidence="1">
    <location>
        <begin position="108"/>
        <end position="127"/>
    </location>
</feature>
<dbReference type="PANTHER" id="PTHR39594">
    <property type="entry name" value="PROTEIN YCHQ"/>
    <property type="match status" value="1"/>
</dbReference>
<evidence type="ECO:0000256" key="1">
    <source>
        <dbReference type="SAM" id="Phobius"/>
    </source>
</evidence>
<feature type="transmembrane region" description="Helical" evidence="1">
    <location>
        <begin position="50"/>
        <end position="70"/>
    </location>
</feature>
<dbReference type="KEGG" id="hpse:HPF_22485"/>
<dbReference type="InterPro" id="IPR007360">
    <property type="entry name" value="SirB"/>
</dbReference>
<dbReference type="PIRSF" id="PIRSF005610">
    <property type="entry name" value="SirB"/>
    <property type="match status" value="1"/>
</dbReference>
<keyword evidence="3" id="KW-1185">Reference proteome</keyword>
<keyword evidence="1" id="KW-0472">Membrane</keyword>
<dbReference type="Pfam" id="PF04247">
    <property type="entry name" value="SirB"/>
    <property type="match status" value="1"/>
</dbReference>
<gene>
    <name evidence="2" type="ORF">HPF_22485</name>
</gene>
<reference evidence="2 3" key="1">
    <citation type="submission" date="2019-03" db="EMBL/GenBank/DDBJ databases">
        <authorList>
            <person name="Sebastian G."/>
            <person name="Baumann P."/>
            <person name="Ruckert C."/>
            <person name="Kalinowski J."/>
            <person name="Nebel B."/>
            <person name="Takors R."/>
            <person name="Blombach B."/>
        </authorList>
    </citation>
    <scope>NUCLEOTIDE SEQUENCE [LARGE SCALE GENOMIC DNA]</scope>
    <source>
        <strain evidence="2 3">DSM 1084</strain>
    </source>
</reference>
<evidence type="ECO:0000313" key="2">
    <source>
        <dbReference type="EMBL" id="QBM30472.1"/>
    </source>
</evidence>
<feature type="transmembrane region" description="Helical" evidence="1">
    <location>
        <begin position="76"/>
        <end position="96"/>
    </location>
</feature>
<organism evidence="2 3">
    <name type="scientific">Hydrogenophaga pseudoflava</name>
    <name type="common">Pseudomonas carboxydoflava</name>
    <dbReference type="NCBI Taxonomy" id="47421"/>
    <lineage>
        <taxon>Bacteria</taxon>
        <taxon>Pseudomonadati</taxon>
        <taxon>Pseudomonadota</taxon>
        <taxon>Betaproteobacteria</taxon>
        <taxon>Burkholderiales</taxon>
        <taxon>Comamonadaceae</taxon>
        <taxon>Hydrogenophaga</taxon>
    </lineage>
</organism>
<accession>A0A4P6X1M4</accession>
<sequence>MPSPELIAALYPTVRSLHITLVTLSVALFTVRGLGVLAGQAWPMTGWARGLAPVIDSLLLLAGGTLWWLLQLNPTQNHWLLAKLVLLIVYIVLGTLALKRAPTRGAKALCFVAALAVVGFMASIAVAHHPLGLFAS</sequence>
<dbReference type="RefSeq" id="WP_079367306.1">
    <property type="nucleotide sequence ID" value="NZ_CP037867.1"/>
</dbReference>